<reference evidence="7" key="1">
    <citation type="journal article" date="2015" name="Nature">
        <title>Complex archaea that bridge the gap between prokaryotes and eukaryotes.</title>
        <authorList>
            <person name="Spang A."/>
            <person name="Saw J.H."/>
            <person name="Jorgensen S.L."/>
            <person name="Zaremba-Niedzwiedzka K."/>
            <person name="Martijn J."/>
            <person name="Lind A.E."/>
            <person name="van Eijk R."/>
            <person name="Schleper C."/>
            <person name="Guy L."/>
            <person name="Ettema T.J."/>
        </authorList>
    </citation>
    <scope>NUCLEOTIDE SEQUENCE</scope>
</reference>
<evidence type="ECO:0000313" key="7">
    <source>
        <dbReference type="EMBL" id="KKL88718.1"/>
    </source>
</evidence>
<gene>
    <name evidence="7" type="ORF">LCGC14_1921920</name>
</gene>
<comment type="subcellular location">
    <subcellularLocation>
        <location evidence="1">Virion</location>
    </subcellularLocation>
</comment>
<accession>A0A0F9FR96</accession>
<evidence type="ECO:0000256" key="2">
    <source>
        <dbReference type="ARBA" id="ARBA00022595"/>
    </source>
</evidence>
<comment type="caution">
    <text evidence="7">The sequence shown here is derived from an EMBL/GenBank/DDBJ whole genome shotgun (WGS) entry which is preliminary data.</text>
</comment>
<sequence length="549" mass="61775">MDARAVEIIKQGDKLFERSSLMSLWQAIAENFYPIRADFTTRIHPGDDLTDHLSTSFPILAHRDMANAFASMLRQRGKQWADIRTGREDLDQGAPREWLEWATKLQFRAMYDRAAQFVRATKEGDHDFAGFGQAVIYVDTNRAGDTLLYRNHHLRDVAWAENAEGVIDTVHRKWKPTARDMVFDFGGKVHKSVKNEVESAKGDSFRKFEVRHAMVPTERVGDVPAAEREFPWRSYFIDVENQHVIEDVPSRLLKYVIPRWQTISGSPYAYSPAAIAALPDARMIQAMSYSLLDATEKAVQPPMVGQAHMIKSDLELWSGGMTWVDAEYDERLGEAMRPIELDFRGLPAGVQAAQAAQEMIKEAFYLNKLSLPPADREMTAFETSQRIQEYIRQALPLFEPMEVEYNGQLMEMTFNTLMQGNAFSGREMPQELSRASVEFKFTSPLQQNEERKDAQTYVETSQLLAEAAAIDPGLGDMLKGRDALRDALKGVGAPETWLNDDDEMDEIAARRAEAAQLAQLADTVERGAQVAEQVGRAGAALGMQGEANA</sequence>
<dbReference type="AlphaFoldDB" id="A0A0F9FR96"/>
<dbReference type="GO" id="GO:0044423">
    <property type="term" value="C:virion component"/>
    <property type="evidence" value="ECO:0007669"/>
    <property type="project" value="UniProtKB-KW"/>
</dbReference>
<evidence type="ECO:0000256" key="3">
    <source>
        <dbReference type="ARBA" id="ARBA00022612"/>
    </source>
</evidence>
<dbReference type="GO" id="GO:0046718">
    <property type="term" value="P:symbiont entry into host cell"/>
    <property type="evidence" value="ECO:0007669"/>
    <property type="project" value="UniProtKB-KW"/>
</dbReference>
<dbReference type="InterPro" id="IPR020991">
    <property type="entry name" value="Connector_podovirus"/>
</dbReference>
<keyword evidence="4" id="KW-0946">Virion</keyword>
<proteinExistence type="predicted"/>
<keyword evidence="2" id="KW-1162">Viral penetration into host cytoplasm</keyword>
<keyword evidence="3" id="KW-1188">Viral release from host cell</keyword>
<evidence type="ECO:0000256" key="1">
    <source>
        <dbReference type="ARBA" id="ARBA00004328"/>
    </source>
</evidence>
<evidence type="ECO:0008006" key="8">
    <source>
        <dbReference type="Google" id="ProtNLM"/>
    </source>
</evidence>
<evidence type="ECO:0000256" key="5">
    <source>
        <dbReference type="ARBA" id="ARBA00023219"/>
    </source>
</evidence>
<name>A0A0F9FR96_9ZZZZ</name>
<protein>
    <recommendedName>
        <fullName evidence="8">Bacteriophage head to tail connecting protein</fullName>
    </recommendedName>
</protein>
<keyword evidence="6" id="KW-1160">Virus entry into host cell</keyword>
<dbReference type="Pfam" id="PF12236">
    <property type="entry name" value="Head-tail_con"/>
    <property type="match status" value="1"/>
</dbReference>
<keyword evidence="5" id="KW-0231">Viral genome packaging</keyword>
<organism evidence="7">
    <name type="scientific">marine sediment metagenome</name>
    <dbReference type="NCBI Taxonomy" id="412755"/>
    <lineage>
        <taxon>unclassified sequences</taxon>
        <taxon>metagenomes</taxon>
        <taxon>ecological metagenomes</taxon>
    </lineage>
</organism>
<evidence type="ECO:0000256" key="6">
    <source>
        <dbReference type="ARBA" id="ARBA00023296"/>
    </source>
</evidence>
<dbReference type="EMBL" id="LAZR01020481">
    <property type="protein sequence ID" value="KKL88718.1"/>
    <property type="molecule type" value="Genomic_DNA"/>
</dbReference>
<evidence type="ECO:0000256" key="4">
    <source>
        <dbReference type="ARBA" id="ARBA00022844"/>
    </source>
</evidence>